<protein>
    <submittedName>
        <fullName evidence="1">SFRICE_025484</fullName>
    </submittedName>
</protein>
<proteinExistence type="predicted"/>
<sequence>MAGENHPITSLALGEARGSVRLLPTKNQPVLTPAFEPEPRMIPVPPLGADGGHRGGFSEPVNEQTDHPMVSNREIVKHQRRYKCVACLLEVRKLRIVGESGLGKLGGMDYLLCRGCVYKHISSHTPTPETTICGSHKELLRAGIEPTTRCAAARGNHPMTSPALGETGGSVRLLLTKNHPVPTPAFRASLEIIKILHPKFYFEEATETKFPNC</sequence>
<dbReference type="AlphaFoldDB" id="A0A2H1VJN8"/>
<name>A0A2H1VJN8_SPOFR</name>
<dbReference type="EMBL" id="ODYU01002760">
    <property type="protein sequence ID" value="SOQ40652.1"/>
    <property type="molecule type" value="Genomic_DNA"/>
</dbReference>
<organism evidence="1">
    <name type="scientific">Spodoptera frugiperda</name>
    <name type="common">Fall armyworm</name>
    <dbReference type="NCBI Taxonomy" id="7108"/>
    <lineage>
        <taxon>Eukaryota</taxon>
        <taxon>Metazoa</taxon>
        <taxon>Ecdysozoa</taxon>
        <taxon>Arthropoda</taxon>
        <taxon>Hexapoda</taxon>
        <taxon>Insecta</taxon>
        <taxon>Pterygota</taxon>
        <taxon>Neoptera</taxon>
        <taxon>Endopterygota</taxon>
        <taxon>Lepidoptera</taxon>
        <taxon>Glossata</taxon>
        <taxon>Ditrysia</taxon>
        <taxon>Noctuoidea</taxon>
        <taxon>Noctuidae</taxon>
        <taxon>Amphipyrinae</taxon>
        <taxon>Spodoptera</taxon>
    </lineage>
</organism>
<accession>A0A2H1VJN8</accession>
<reference evidence="1" key="1">
    <citation type="submission" date="2016-07" db="EMBL/GenBank/DDBJ databases">
        <authorList>
            <person name="Bretaudeau A."/>
        </authorList>
    </citation>
    <scope>NUCLEOTIDE SEQUENCE</scope>
    <source>
        <strain evidence="1">Rice</strain>
        <tissue evidence="1">Whole body</tissue>
    </source>
</reference>
<gene>
    <name evidence="1" type="ORF">SFRICE_025484</name>
</gene>
<evidence type="ECO:0000313" key="1">
    <source>
        <dbReference type="EMBL" id="SOQ40652.1"/>
    </source>
</evidence>